<comment type="caution">
    <text evidence="3">The sequence shown here is derived from an EMBL/GenBank/DDBJ whole genome shotgun (WGS) entry which is preliminary data.</text>
</comment>
<accession>A0ABX9UM25</accession>
<sequence length="303" mass="31452">MSSQLSSQPWAKQITAALMAMGISLPVMPAVEDLPVIGDAYVQAYNGLPDNIKQQVPPQLRPKQPGQAGQPSHAPGAAAQPAVDHQAALDGLVRAVEGHHNGRVAVSVAGNGAQITAGDNAAYPAFSTMKVPLAIAALRQSPGFANDARLAITVSDNDAAYRMYNQVPGAESVKVIQQAGSATTTSAAYGMDTLWNTSGQAQFASGLRCVAGHEPVLDLMGQITPDQRWGLGQIGGARFKGGWNTHEDGYVARQFGLVPGPNGDVAVAITAFSHGGYAESTQMLSELARGLDGMRGTLPTARC</sequence>
<evidence type="ECO:0000256" key="1">
    <source>
        <dbReference type="SAM" id="MobiDB-lite"/>
    </source>
</evidence>
<dbReference type="SUPFAM" id="SSF56601">
    <property type="entry name" value="beta-lactamase/transpeptidase-like"/>
    <property type="match status" value="1"/>
</dbReference>
<proteinExistence type="predicted"/>
<feature type="signal peptide" evidence="2">
    <location>
        <begin position="1"/>
        <end position="29"/>
    </location>
</feature>
<reference evidence="3 4" key="1">
    <citation type="submission" date="2018-10" db="EMBL/GenBank/DDBJ databases">
        <title>Whole genome sequence of Corynebacterium gottingense DSM 130494T.</title>
        <authorList>
            <person name="Bernier A.-M."/>
            <person name="Bernard K."/>
        </authorList>
    </citation>
    <scope>NUCLEOTIDE SEQUENCE [LARGE SCALE GENOMIC DNA]</scope>
    <source>
        <strain evidence="3 4">DSM 103494</strain>
    </source>
</reference>
<name>A0ABX9UM25_9CORY</name>
<dbReference type="Proteomes" id="UP000266886">
    <property type="component" value="Unassembled WGS sequence"/>
</dbReference>
<evidence type="ECO:0000313" key="4">
    <source>
        <dbReference type="Proteomes" id="UP000266886"/>
    </source>
</evidence>
<evidence type="ECO:0008006" key="5">
    <source>
        <dbReference type="Google" id="ProtNLM"/>
    </source>
</evidence>
<keyword evidence="4" id="KW-1185">Reference proteome</keyword>
<dbReference type="Gene3D" id="3.40.710.10">
    <property type="entry name" value="DD-peptidase/beta-lactamase superfamily"/>
    <property type="match status" value="1"/>
</dbReference>
<keyword evidence="2" id="KW-0732">Signal</keyword>
<protein>
    <recommendedName>
        <fullName evidence="5">Serine hydrolase</fullName>
    </recommendedName>
</protein>
<feature type="chain" id="PRO_5046563586" description="Serine hydrolase" evidence="2">
    <location>
        <begin position="30"/>
        <end position="303"/>
    </location>
</feature>
<dbReference type="RefSeq" id="WP_095545987.1">
    <property type="nucleotide sequence ID" value="NZ_CBCRWO010000001.1"/>
</dbReference>
<evidence type="ECO:0000313" key="3">
    <source>
        <dbReference type="EMBL" id="RMD20497.1"/>
    </source>
</evidence>
<gene>
    <name evidence="3" type="ORF">EAW56_02560</name>
</gene>
<evidence type="ECO:0000256" key="2">
    <source>
        <dbReference type="SAM" id="SignalP"/>
    </source>
</evidence>
<dbReference type="InterPro" id="IPR012338">
    <property type="entry name" value="Beta-lactam/transpept-like"/>
</dbReference>
<organism evidence="3 4">
    <name type="scientific">Corynebacterium gottingense</name>
    <dbReference type="NCBI Taxonomy" id="2041036"/>
    <lineage>
        <taxon>Bacteria</taxon>
        <taxon>Bacillati</taxon>
        <taxon>Actinomycetota</taxon>
        <taxon>Actinomycetes</taxon>
        <taxon>Mycobacteriales</taxon>
        <taxon>Corynebacteriaceae</taxon>
        <taxon>Corynebacterium</taxon>
    </lineage>
</organism>
<feature type="region of interest" description="Disordered" evidence="1">
    <location>
        <begin position="55"/>
        <end position="82"/>
    </location>
</feature>
<dbReference type="EMBL" id="RDRE01000002">
    <property type="protein sequence ID" value="RMD20497.1"/>
    <property type="molecule type" value="Genomic_DNA"/>
</dbReference>